<dbReference type="PANTHER" id="PTHR24064">
    <property type="entry name" value="SOLUTE CARRIER FAMILY 22 MEMBER"/>
    <property type="match status" value="1"/>
</dbReference>
<evidence type="ECO:0000313" key="8">
    <source>
        <dbReference type="RefSeq" id="XP_018027112.2"/>
    </source>
</evidence>
<feature type="transmembrane region" description="Helical" evidence="5">
    <location>
        <begin position="474"/>
        <end position="495"/>
    </location>
</feature>
<keyword evidence="7" id="KW-1185">Reference proteome</keyword>
<evidence type="ECO:0000313" key="7">
    <source>
        <dbReference type="Proteomes" id="UP000694843"/>
    </source>
</evidence>
<dbReference type="OMA" id="PITENDW"/>
<feature type="transmembrane region" description="Helical" evidence="5">
    <location>
        <begin position="355"/>
        <end position="376"/>
    </location>
</feature>
<feature type="transmembrane region" description="Helical" evidence="5">
    <location>
        <begin position="321"/>
        <end position="343"/>
    </location>
</feature>
<gene>
    <name evidence="8" type="primary">LOC108682458</name>
</gene>
<comment type="subcellular location">
    <subcellularLocation>
        <location evidence="1">Membrane</location>
        <topology evidence="1">Multi-pass membrane protein</topology>
    </subcellularLocation>
</comment>
<feature type="transmembrane region" description="Helical" evidence="5">
    <location>
        <begin position="25"/>
        <end position="48"/>
    </location>
</feature>
<feature type="transmembrane region" description="Helical" evidence="5">
    <location>
        <begin position="156"/>
        <end position="174"/>
    </location>
</feature>
<dbReference type="RefSeq" id="XP_018027112.2">
    <property type="nucleotide sequence ID" value="XM_018171623.2"/>
</dbReference>
<dbReference type="Proteomes" id="UP000694843">
    <property type="component" value="Unplaced"/>
</dbReference>
<feature type="transmembrane region" description="Helical" evidence="5">
    <location>
        <begin position="383"/>
        <end position="403"/>
    </location>
</feature>
<feature type="transmembrane region" description="Helical" evidence="5">
    <location>
        <begin position="447"/>
        <end position="468"/>
    </location>
</feature>
<feature type="transmembrane region" description="Helical" evidence="5">
    <location>
        <begin position="123"/>
        <end position="144"/>
    </location>
</feature>
<evidence type="ECO:0000256" key="1">
    <source>
        <dbReference type="ARBA" id="ARBA00004141"/>
    </source>
</evidence>
<dbReference type="GeneID" id="108682458"/>
<feature type="transmembrane region" description="Helical" evidence="5">
    <location>
        <begin position="212"/>
        <end position="234"/>
    </location>
</feature>
<dbReference type="PROSITE" id="PS50850">
    <property type="entry name" value="MFS"/>
    <property type="match status" value="1"/>
</dbReference>
<accession>A0A8B7PP63</accession>
<dbReference type="SUPFAM" id="SSF103473">
    <property type="entry name" value="MFS general substrate transporter"/>
    <property type="match status" value="1"/>
</dbReference>
<dbReference type="AlphaFoldDB" id="A0A8B7PP63"/>
<dbReference type="KEGG" id="hazt:108682458"/>
<keyword evidence="2 5" id="KW-0812">Transmembrane</keyword>
<dbReference type="InterPro" id="IPR020846">
    <property type="entry name" value="MFS_dom"/>
</dbReference>
<evidence type="ECO:0000256" key="3">
    <source>
        <dbReference type="ARBA" id="ARBA00022989"/>
    </source>
</evidence>
<keyword evidence="3 5" id="KW-1133">Transmembrane helix</keyword>
<sequence length="566" mass="63907">MELKDFDTILESIGSYGPYQHRMMFFVVSMTSLIIGLQVSIKIFITIVPDHWCHVEGRESSSMSVDEWKNFTIPMVTVRLPVSWLPFAYRYPGYRCTSWEYDRSLLHETLATTNDWVCDRELYSVHIMSANIAGSCISTFIMPYLADKYTGRRQMYLVSIFFHFIFEFATIFTSNFPLHLVWRFLAGCSFQTNYQMSYIISLELMAPGKRALAETLSFATWTVGMCLTSLLAWAAGDWRYISTVSLLLDSYMFAVYWMMPESPRWLLSKNRTPEATKILMKIAEVNKVTGASAEDLQQQLTAIEKQQPTAMTFAEIRRYPTFCRTVILLCCISAASYVVYGVISLDVNFIDNSYFMNFFLLSLMEFPSQVTGWLGVQYLGRRLSAVLTYLLCAGTCCVAALVGHEGLLTDRLFHLLVVVSLLKWLSTSALLSLYLQVSELYPTTMRSTGMGTIAVFGTAFFSATPYIINADEGSGLKYLMLMGLSAACAVLSIPLPETLSMPLPQTLAEADSIASVRPLKKLIHHWNVKKFTPVPFYGQTCSNDKQVTRAEESAAQEIACLKDGQE</sequence>
<dbReference type="InterPro" id="IPR036259">
    <property type="entry name" value="MFS_trans_sf"/>
</dbReference>
<dbReference type="InterPro" id="IPR005828">
    <property type="entry name" value="MFS_sugar_transport-like"/>
</dbReference>
<dbReference type="GO" id="GO:0022857">
    <property type="term" value="F:transmembrane transporter activity"/>
    <property type="evidence" value="ECO:0007669"/>
    <property type="project" value="InterPro"/>
</dbReference>
<organism evidence="7 8">
    <name type="scientific">Hyalella azteca</name>
    <name type="common">Amphipod</name>
    <dbReference type="NCBI Taxonomy" id="294128"/>
    <lineage>
        <taxon>Eukaryota</taxon>
        <taxon>Metazoa</taxon>
        <taxon>Ecdysozoa</taxon>
        <taxon>Arthropoda</taxon>
        <taxon>Crustacea</taxon>
        <taxon>Multicrustacea</taxon>
        <taxon>Malacostraca</taxon>
        <taxon>Eumalacostraca</taxon>
        <taxon>Peracarida</taxon>
        <taxon>Amphipoda</taxon>
        <taxon>Senticaudata</taxon>
        <taxon>Talitrida</taxon>
        <taxon>Talitroidea</taxon>
        <taxon>Hyalellidae</taxon>
        <taxon>Hyalella</taxon>
    </lineage>
</organism>
<dbReference type="Pfam" id="PF00083">
    <property type="entry name" value="Sugar_tr"/>
    <property type="match status" value="1"/>
</dbReference>
<evidence type="ECO:0000259" key="6">
    <source>
        <dbReference type="PROSITE" id="PS50850"/>
    </source>
</evidence>
<name>A0A8B7PP63_HYAAZ</name>
<evidence type="ECO:0000256" key="2">
    <source>
        <dbReference type="ARBA" id="ARBA00022692"/>
    </source>
</evidence>
<reference evidence="8" key="1">
    <citation type="submission" date="2025-08" db="UniProtKB">
        <authorList>
            <consortium name="RefSeq"/>
        </authorList>
    </citation>
    <scope>IDENTIFICATION</scope>
    <source>
        <tissue evidence="8">Whole organism</tissue>
    </source>
</reference>
<feature type="domain" description="Major facilitator superfamily (MFS) profile" evidence="6">
    <location>
        <begin position="24"/>
        <end position="500"/>
    </location>
</feature>
<evidence type="ECO:0000256" key="5">
    <source>
        <dbReference type="SAM" id="Phobius"/>
    </source>
</evidence>
<feature type="transmembrane region" description="Helical" evidence="5">
    <location>
        <begin position="415"/>
        <end position="435"/>
    </location>
</feature>
<keyword evidence="4 5" id="KW-0472">Membrane</keyword>
<proteinExistence type="predicted"/>
<dbReference type="Gene3D" id="1.20.1250.20">
    <property type="entry name" value="MFS general substrate transporter like domains"/>
    <property type="match status" value="1"/>
</dbReference>
<protein>
    <submittedName>
        <fullName evidence="8">Organic cation transporter 1-like</fullName>
    </submittedName>
</protein>
<dbReference type="GO" id="GO:0016020">
    <property type="term" value="C:membrane"/>
    <property type="evidence" value="ECO:0007669"/>
    <property type="project" value="UniProtKB-SubCell"/>
</dbReference>
<dbReference type="OrthoDB" id="5296287at2759"/>
<evidence type="ECO:0000256" key="4">
    <source>
        <dbReference type="ARBA" id="ARBA00023136"/>
    </source>
</evidence>